<feature type="repeat" description="TPR" evidence="3">
    <location>
        <begin position="1011"/>
        <end position="1044"/>
    </location>
</feature>
<dbReference type="OrthoDB" id="421075at2759"/>
<gene>
    <name evidence="5" type="ORF">CALCODRAFT_323866</name>
</gene>
<dbReference type="PANTHER" id="PTHR15704:SF7">
    <property type="entry name" value="SUPERKILLER COMPLEX PROTEIN 3"/>
    <property type="match status" value="1"/>
</dbReference>
<evidence type="ECO:0000259" key="4">
    <source>
        <dbReference type="Pfam" id="PF12862"/>
    </source>
</evidence>
<dbReference type="PROSITE" id="PS50293">
    <property type="entry name" value="TPR_REGION"/>
    <property type="match status" value="1"/>
</dbReference>
<keyword evidence="1" id="KW-0677">Repeat</keyword>
<dbReference type="GO" id="GO:0006401">
    <property type="term" value="P:RNA catabolic process"/>
    <property type="evidence" value="ECO:0007669"/>
    <property type="project" value="InterPro"/>
</dbReference>
<proteinExistence type="predicted"/>
<sequence length="1296" mass="143215">MSSFLKSKLKQARDALGKKDWPAAKAAAEQVLEYEKENYNALVFLGLACLELGEVEGGEKAYKQATTLQPANPLAHQGLSKLYERTSQYAQYALSLHTLASLFAAAGDAQRCAESVQRLVELARERGTRTELVAALQLLLPGSELYATLELLPDPEPTAPLASGVHAVQLAMVDSLPTLQEVIALSEKEEDEAVKREVDKRRMRLGAGTAEEIRRAVRKEVGEGSQLPRLYEELLNHPSTSDELRRETERKLLRLKLSSLTAASAPQKPDLLQDVLRMVAGQVLLDIPDELAWTVWAEWRDVERVEDAVGVWKKIRGMWPGGALGRAVRGWFAYMGVELEEKEEGEKEEKEKEKELEEDGYEILLVWPCSVFDARTLNAEQEVPDTCPESIIAHRMLAEAQRLEEDWEGLVRTAERGLDLVKKHEAETGQALPLTTKSLNTELATALVHLHPPKHHPRALRLLDQILAQDPNSIPALMGRGYVLQAQAKWGEAAISFSKVIALEQGKRESAGEEEEGGDVTGGMPLVELEAREERAWCWVRNGVGEKGESGLRDSVGLWDASPLPGIERQQARAWWRLGRCLWESSARYDDAYKAFITSLKRLPSFAPAFTSLGVYYADVAQPPDPQRASKCFQKAFELDAREGEAARRLAEGFAEEGEWDLTEVVARRTIEGEGVLEKGEAPKRYLPQNAWAWKALGAVELQRRAFAPAIQAFQIALRADQADATSWLRLGEAYARSGRQVAAIKALQRAQELDPDNWVCAFLMAEVECEIGRFDAAIAVFEEIAEKRPEDAGVLNALAGAYLAYGRAQVDTGFLGRSEGSFWSALRTARRLIGGDSNFRRLGWKTLCDALYELAVCTTFEQGEEAYEALKDVGKLLQGSDVGKGVLGSLPGTVNVAKSLGKGADGLVALKLSLLGCEYRVALTQYDNTGLSSAWFDLAIGLQRLVSLLPVTDEPEPYLKESLRCVKEAVRADPKDPSYWSALGVMSLEKSPKLAQHAFLSAIQIDNKDPVIWTNLGFLYLFHEDVELANQAFLRAQTLDPDQPLAWAGQAMLAARNGDEADASALFEHAVIISSGSMLEASHVFGTRLLEARDMQQSQVRTDRLFLAFSALDRYCRERPTSSTVLHLHGLICEQLGQTDLAERRVQEAIALLEKEYETSEDKAIERRYAVANGNLGRLQLANGKYDEALQSLSTAINLLPQDVDDADREVTILRAQAALGTGLAHFLLNDLETALSALETAQQQVPEAYPEVKGHITLTLAKVLWALGSDEARETAKGLLLEWSVFPLSLNRCI</sequence>
<dbReference type="Pfam" id="PF12862">
    <property type="entry name" value="ANAPC5"/>
    <property type="match status" value="2"/>
</dbReference>
<dbReference type="GO" id="GO:0055087">
    <property type="term" value="C:Ski complex"/>
    <property type="evidence" value="ECO:0007669"/>
    <property type="project" value="InterPro"/>
</dbReference>
<dbReference type="Pfam" id="PF13432">
    <property type="entry name" value="TPR_16"/>
    <property type="match status" value="4"/>
</dbReference>
<dbReference type="FunCoup" id="A0A165F5R9">
    <property type="interactions" value="264"/>
</dbReference>
<dbReference type="InterPro" id="IPR039226">
    <property type="entry name" value="Ski3/TTC37"/>
</dbReference>
<feature type="repeat" description="TPR" evidence="3">
    <location>
        <begin position="39"/>
        <end position="72"/>
    </location>
</feature>
<keyword evidence="6" id="KW-1185">Reference proteome</keyword>
<dbReference type="Gene3D" id="1.25.40.10">
    <property type="entry name" value="Tetratricopeptide repeat domain"/>
    <property type="match status" value="4"/>
</dbReference>
<evidence type="ECO:0000256" key="2">
    <source>
        <dbReference type="ARBA" id="ARBA00022803"/>
    </source>
</evidence>
<evidence type="ECO:0000313" key="6">
    <source>
        <dbReference type="Proteomes" id="UP000076842"/>
    </source>
</evidence>
<dbReference type="PANTHER" id="PTHR15704">
    <property type="entry name" value="SUPERKILLER 3 PROTEIN-RELATED"/>
    <property type="match status" value="1"/>
</dbReference>
<protein>
    <recommendedName>
        <fullName evidence="4">Anaphase-promoting complex subunit 5 domain-containing protein</fullName>
    </recommendedName>
</protein>
<feature type="repeat" description="TPR" evidence="3">
    <location>
        <begin position="1171"/>
        <end position="1204"/>
    </location>
</feature>
<evidence type="ECO:0000256" key="3">
    <source>
        <dbReference type="PROSITE-ProRule" id="PRU00339"/>
    </source>
</evidence>
<dbReference type="InParanoid" id="A0A165F5R9"/>
<feature type="repeat" description="TPR" evidence="3">
    <location>
        <begin position="725"/>
        <end position="758"/>
    </location>
</feature>
<dbReference type="EMBL" id="KV423981">
    <property type="protein sequence ID" value="KZT56246.1"/>
    <property type="molecule type" value="Genomic_DNA"/>
</dbReference>
<dbReference type="SMART" id="SM00028">
    <property type="entry name" value="TPR"/>
    <property type="match status" value="14"/>
</dbReference>
<name>A0A165F5R9_9BASI</name>
<dbReference type="InterPro" id="IPR040962">
    <property type="entry name" value="TPR_22"/>
</dbReference>
<dbReference type="InterPro" id="IPR026000">
    <property type="entry name" value="Apc5_dom"/>
</dbReference>
<evidence type="ECO:0000256" key="1">
    <source>
        <dbReference type="ARBA" id="ARBA00022737"/>
    </source>
</evidence>
<dbReference type="InterPro" id="IPR019734">
    <property type="entry name" value="TPR_rpt"/>
</dbReference>
<dbReference type="Proteomes" id="UP000076842">
    <property type="component" value="Unassembled WGS sequence"/>
</dbReference>
<feature type="domain" description="Anaphase-promoting complex subunit 5" evidence="4">
    <location>
        <begin position="87"/>
        <end position="139"/>
    </location>
</feature>
<dbReference type="InterPro" id="IPR011990">
    <property type="entry name" value="TPR-like_helical_dom_sf"/>
</dbReference>
<dbReference type="Pfam" id="PF18833">
    <property type="entry name" value="TPR_22"/>
    <property type="match status" value="1"/>
</dbReference>
<dbReference type="PROSITE" id="PS50005">
    <property type="entry name" value="TPR"/>
    <property type="match status" value="4"/>
</dbReference>
<dbReference type="STRING" id="1353952.A0A165F5R9"/>
<keyword evidence="2 3" id="KW-0802">TPR repeat</keyword>
<feature type="domain" description="Anaphase-promoting complex subunit 5" evidence="4">
    <location>
        <begin position="1142"/>
        <end position="1201"/>
    </location>
</feature>
<dbReference type="SUPFAM" id="SSF48452">
    <property type="entry name" value="TPR-like"/>
    <property type="match status" value="4"/>
</dbReference>
<organism evidence="5 6">
    <name type="scientific">Calocera cornea HHB12733</name>
    <dbReference type="NCBI Taxonomy" id="1353952"/>
    <lineage>
        <taxon>Eukaryota</taxon>
        <taxon>Fungi</taxon>
        <taxon>Dikarya</taxon>
        <taxon>Basidiomycota</taxon>
        <taxon>Agaricomycotina</taxon>
        <taxon>Dacrymycetes</taxon>
        <taxon>Dacrymycetales</taxon>
        <taxon>Dacrymycetaceae</taxon>
        <taxon>Calocera</taxon>
    </lineage>
</organism>
<evidence type="ECO:0000313" key="5">
    <source>
        <dbReference type="EMBL" id="KZT56246.1"/>
    </source>
</evidence>
<accession>A0A165F5R9</accession>
<reference evidence="5 6" key="1">
    <citation type="journal article" date="2016" name="Mol. Biol. Evol.">
        <title>Comparative Genomics of Early-Diverging Mushroom-Forming Fungi Provides Insights into the Origins of Lignocellulose Decay Capabilities.</title>
        <authorList>
            <person name="Nagy L.G."/>
            <person name="Riley R."/>
            <person name="Tritt A."/>
            <person name="Adam C."/>
            <person name="Daum C."/>
            <person name="Floudas D."/>
            <person name="Sun H."/>
            <person name="Yadav J.S."/>
            <person name="Pangilinan J."/>
            <person name="Larsson K.H."/>
            <person name="Matsuura K."/>
            <person name="Barry K."/>
            <person name="Labutti K."/>
            <person name="Kuo R."/>
            <person name="Ohm R.A."/>
            <person name="Bhattacharya S.S."/>
            <person name="Shirouzu T."/>
            <person name="Yoshinaga Y."/>
            <person name="Martin F.M."/>
            <person name="Grigoriev I.V."/>
            <person name="Hibbett D.S."/>
        </authorList>
    </citation>
    <scope>NUCLEOTIDE SEQUENCE [LARGE SCALE GENOMIC DNA]</scope>
    <source>
        <strain evidence="5 6">HHB12733</strain>
    </source>
</reference>